<dbReference type="Proteomes" id="UP000327157">
    <property type="component" value="Chromosome 16"/>
</dbReference>
<keyword evidence="2 4" id="KW-0808">Transferase</keyword>
<dbReference type="GO" id="GO:0016746">
    <property type="term" value="F:acyltransferase activity"/>
    <property type="evidence" value="ECO:0007669"/>
    <property type="project" value="UniProtKB-KW"/>
</dbReference>
<dbReference type="OrthoDB" id="671439at2759"/>
<dbReference type="AlphaFoldDB" id="A0A5N5HB94"/>
<evidence type="ECO:0000256" key="2">
    <source>
        <dbReference type="ARBA" id="ARBA00022679"/>
    </source>
</evidence>
<reference evidence="5" key="2">
    <citation type="submission" date="2019-10" db="EMBL/GenBank/DDBJ databases">
        <title>A de novo genome assembly of a pear dwarfing rootstock.</title>
        <authorList>
            <person name="Wang F."/>
            <person name="Wang J."/>
            <person name="Li S."/>
            <person name="Zhang Y."/>
            <person name="Fang M."/>
            <person name="Ma L."/>
            <person name="Zhao Y."/>
            <person name="Jiang S."/>
        </authorList>
    </citation>
    <scope>NUCLEOTIDE SEQUENCE [LARGE SCALE GENOMIC DNA]</scope>
</reference>
<proteinExistence type="inferred from homology"/>
<evidence type="ECO:0000313" key="4">
    <source>
        <dbReference type="EMBL" id="KAB2624868.1"/>
    </source>
</evidence>
<dbReference type="Pfam" id="PF02458">
    <property type="entry name" value="Transferase"/>
    <property type="match status" value="1"/>
</dbReference>
<name>A0A5N5HB94_9ROSA</name>
<keyword evidence="5" id="KW-1185">Reference proteome</keyword>
<evidence type="ECO:0000313" key="5">
    <source>
        <dbReference type="Proteomes" id="UP000327157"/>
    </source>
</evidence>
<dbReference type="EMBL" id="SMOL01000160">
    <property type="protein sequence ID" value="KAB2624868.1"/>
    <property type="molecule type" value="Genomic_DNA"/>
</dbReference>
<keyword evidence="3" id="KW-0012">Acyltransferase</keyword>
<accession>A0A5N5HB94</accession>
<evidence type="ECO:0000256" key="1">
    <source>
        <dbReference type="ARBA" id="ARBA00009861"/>
    </source>
</evidence>
<reference evidence="4 5" key="1">
    <citation type="submission" date="2019-09" db="EMBL/GenBank/DDBJ databases">
        <authorList>
            <person name="Ou C."/>
        </authorList>
    </citation>
    <scope>NUCLEOTIDE SEQUENCE [LARGE SCALE GENOMIC DNA]</scope>
    <source>
        <strain evidence="4">S2</strain>
        <tissue evidence="4">Leaf</tissue>
    </source>
</reference>
<organism evidence="4 5">
    <name type="scientific">Pyrus ussuriensis x Pyrus communis</name>
    <dbReference type="NCBI Taxonomy" id="2448454"/>
    <lineage>
        <taxon>Eukaryota</taxon>
        <taxon>Viridiplantae</taxon>
        <taxon>Streptophyta</taxon>
        <taxon>Embryophyta</taxon>
        <taxon>Tracheophyta</taxon>
        <taxon>Spermatophyta</taxon>
        <taxon>Magnoliopsida</taxon>
        <taxon>eudicotyledons</taxon>
        <taxon>Gunneridae</taxon>
        <taxon>Pentapetalae</taxon>
        <taxon>rosids</taxon>
        <taxon>fabids</taxon>
        <taxon>Rosales</taxon>
        <taxon>Rosaceae</taxon>
        <taxon>Amygdaloideae</taxon>
        <taxon>Maleae</taxon>
        <taxon>Pyrus</taxon>
    </lineage>
</organism>
<dbReference type="Gene3D" id="3.30.559.10">
    <property type="entry name" value="Chloramphenicol acetyltransferase-like domain"/>
    <property type="match status" value="2"/>
</dbReference>
<comment type="caution">
    <text evidence="4">The sequence shown here is derived from an EMBL/GenBank/DDBJ whole genome shotgun (WGS) entry which is preliminary data.</text>
</comment>
<dbReference type="InterPro" id="IPR023213">
    <property type="entry name" value="CAT-like_dom_sf"/>
</dbReference>
<sequence>MGLIEEIFDDEALLGDLGSIVYSEEDEEGVEVTSKRRRKRASQIVDSEEDEKVMAAMEVENISREIIKPSTPTPPHLRTHKLSLLDQVNPRSYVPVVYFYPKEASDYRSVEDKSNQLKKSLSETLSKYYPFAGRIRDRFSIDCNDEGVAFVKTRIRNFKLSDILENPKDEDLALLISEDVAWNEDPDVSVIVDVQVSFFDCGGMAVGIGMSHKIADASTIINFVNDWAAVARDQYVPSPEFVGENIFPQADLPLFPEAVPEKSDCVAKRFVFDDTKIAALKALVADKVQNPTRVEVVASFIYSCAISALRLTSGSSSNPTVLTQSVNLRTRMVPPVPQNSVGCMVWIYTVSTAEDSVIELHDLVAQLKQNMTRFCDSYAQKFRGKDQWPVIFQECLQESMVEFSRPNLVMYKCTSWCRFPMYEVDFGWGKPIWITVPSCTTKDCFILIDTKNGEGIEAYVNLEKQQLDVFERDEELLAFASLNPSISDSV</sequence>
<protein>
    <submittedName>
        <fullName evidence="4">Deacetylvindoline O-acetyltransferase-like</fullName>
    </submittedName>
</protein>
<reference evidence="4 5" key="3">
    <citation type="submission" date="2019-11" db="EMBL/GenBank/DDBJ databases">
        <title>A de novo genome assembly of a pear dwarfing rootstock.</title>
        <authorList>
            <person name="Wang F."/>
            <person name="Wang J."/>
            <person name="Li S."/>
            <person name="Zhang Y."/>
            <person name="Fang M."/>
            <person name="Ma L."/>
            <person name="Zhao Y."/>
            <person name="Jiang S."/>
        </authorList>
    </citation>
    <scope>NUCLEOTIDE SEQUENCE [LARGE SCALE GENOMIC DNA]</scope>
    <source>
        <strain evidence="4">S2</strain>
        <tissue evidence="4">Leaf</tissue>
    </source>
</reference>
<dbReference type="PANTHER" id="PTHR31623:SF122">
    <property type="entry name" value="HXXXD-TYPE ACYL-TRANSFERASE FAMILY PROTEIN"/>
    <property type="match status" value="1"/>
</dbReference>
<gene>
    <name evidence="4" type="ORF">D8674_016528</name>
</gene>
<comment type="similarity">
    <text evidence="1">Belongs to the plant acyltransferase family.</text>
</comment>
<dbReference type="PANTHER" id="PTHR31623">
    <property type="entry name" value="F21J9.9"/>
    <property type="match status" value="1"/>
</dbReference>
<evidence type="ECO:0000256" key="3">
    <source>
        <dbReference type="ARBA" id="ARBA00023315"/>
    </source>
</evidence>